<sequence length="441" mass="48446">MSRSLSAVQAEELHKSILGYAVAQCLETATSTLRAELVLGVDVFSAEKAHQYGQLLEKKWKLEARNAELESQLKCAAPASNRQDPTTWIPTSQPRLHLESHTDSVNCIAFHPVFSSLASGSDDCTIKIWDWELGELERTIKAHTLAVRDLDFGGPSGAVLLVSCSSDLTIKLWNPSDNYKNIRTLNGHEHAITSVRFLPNNRSDRNLLVSASADRTLRLWDVTTGFCVKVFKGHSDWVRSVCPSDNGRFVLSSSADNAACLWDIQSHSPGATLTLIGHDKAINCCAFAPPSSYQYLSSMAGSSTSVPSSNAAEYYATGSRDNSIKLWNADGKCFTTLLGHDGWVNGLVFHPGGRYIFSAADDKTLRCWDLHEKGQCVSIIRGVHEGFITCLRWIPTTRTAHGQNRDDSCSPVSVNNHNANGNFRCVIATGSMDKKVRVFRN</sequence>
<protein>
    <submittedName>
        <fullName evidence="1">Uncharacterized protein</fullName>
    </submittedName>
</protein>
<proteinExistence type="predicted"/>
<organism evidence="1 2">
    <name type="scientific">Lecanicillium saksenae</name>
    <dbReference type="NCBI Taxonomy" id="468837"/>
    <lineage>
        <taxon>Eukaryota</taxon>
        <taxon>Fungi</taxon>
        <taxon>Dikarya</taxon>
        <taxon>Ascomycota</taxon>
        <taxon>Pezizomycotina</taxon>
        <taxon>Sordariomycetes</taxon>
        <taxon>Hypocreomycetidae</taxon>
        <taxon>Hypocreales</taxon>
        <taxon>Cordycipitaceae</taxon>
        <taxon>Lecanicillium</taxon>
    </lineage>
</organism>
<keyword evidence="2" id="KW-1185">Reference proteome</keyword>
<comment type="caution">
    <text evidence="1">The sequence shown here is derived from an EMBL/GenBank/DDBJ whole genome shotgun (WGS) entry which is preliminary data.</text>
</comment>
<evidence type="ECO:0000313" key="1">
    <source>
        <dbReference type="EMBL" id="KAJ3478091.1"/>
    </source>
</evidence>
<name>A0ACC1QJN2_9HYPO</name>
<evidence type="ECO:0000313" key="2">
    <source>
        <dbReference type="Proteomes" id="UP001148737"/>
    </source>
</evidence>
<gene>
    <name evidence="1" type="ORF">NLG97_g8669</name>
</gene>
<dbReference type="Proteomes" id="UP001148737">
    <property type="component" value="Unassembled WGS sequence"/>
</dbReference>
<accession>A0ACC1QJN2</accession>
<reference evidence="1" key="1">
    <citation type="submission" date="2022-07" db="EMBL/GenBank/DDBJ databases">
        <title>Genome Sequence of Lecanicillium saksenae.</title>
        <authorList>
            <person name="Buettner E."/>
        </authorList>
    </citation>
    <scope>NUCLEOTIDE SEQUENCE</scope>
    <source>
        <strain evidence="1">VT-O1</strain>
    </source>
</reference>
<dbReference type="EMBL" id="JANAKD010001580">
    <property type="protein sequence ID" value="KAJ3478091.1"/>
    <property type="molecule type" value="Genomic_DNA"/>
</dbReference>